<dbReference type="EMBL" id="JACCJC010000083">
    <property type="protein sequence ID" value="KAF6227635.1"/>
    <property type="molecule type" value="Genomic_DNA"/>
</dbReference>
<organism evidence="1 2">
    <name type="scientific">Letharia columbiana</name>
    <dbReference type="NCBI Taxonomy" id="112416"/>
    <lineage>
        <taxon>Eukaryota</taxon>
        <taxon>Fungi</taxon>
        <taxon>Dikarya</taxon>
        <taxon>Ascomycota</taxon>
        <taxon>Pezizomycotina</taxon>
        <taxon>Lecanoromycetes</taxon>
        <taxon>OSLEUM clade</taxon>
        <taxon>Lecanoromycetidae</taxon>
        <taxon>Lecanorales</taxon>
        <taxon>Lecanorineae</taxon>
        <taxon>Parmeliaceae</taxon>
        <taxon>Letharia</taxon>
    </lineage>
</organism>
<gene>
    <name evidence="1" type="ORF">HO173_012075</name>
</gene>
<proteinExistence type="predicted"/>
<keyword evidence="2" id="KW-1185">Reference proteome</keyword>
<dbReference type="GeneID" id="59293712"/>
<evidence type="ECO:0000313" key="2">
    <source>
        <dbReference type="Proteomes" id="UP000578531"/>
    </source>
</evidence>
<dbReference type="AlphaFoldDB" id="A0A8H6CQA8"/>
<name>A0A8H6CQA8_9LECA</name>
<dbReference type="Proteomes" id="UP000578531">
    <property type="component" value="Unassembled WGS sequence"/>
</dbReference>
<reference evidence="1 2" key="1">
    <citation type="journal article" date="2020" name="Genomics">
        <title>Complete, high-quality genomes from long-read metagenomic sequencing of two wolf lichen thalli reveals enigmatic genome architecture.</title>
        <authorList>
            <person name="McKenzie S.K."/>
            <person name="Walston R.F."/>
            <person name="Allen J.L."/>
        </authorList>
    </citation>
    <scope>NUCLEOTIDE SEQUENCE [LARGE SCALE GENOMIC DNA]</scope>
    <source>
        <strain evidence="1">WasteWater2</strain>
    </source>
</reference>
<evidence type="ECO:0000313" key="1">
    <source>
        <dbReference type="EMBL" id="KAF6227635.1"/>
    </source>
</evidence>
<accession>A0A8H6CQA8</accession>
<protein>
    <submittedName>
        <fullName evidence="1">Uncharacterized protein</fullName>
    </submittedName>
</protein>
<sequence>MICGHSNGYNCRRILNAFTGSRQERGASHCFAPAGLEHPDNVTNLQWLNRVDIPKFWTRDDSPDCRVALFPVENSTDGSLSYDVSRYLSIQSVGFGISHYCVEAMGIPGLQGTGGIDSAGYIVAPRDKGSAYPFYKATTENSVSSFTRHYPSSVTTP</sequence>
<comment type="caution">
    <text evidence="1">The sequence shown here is derived from an EMBL/GenBank/DDBJ whole genome shotgun (WGS) entry which is preliminary data.</text>
</comment>
<dbReference type="RefSeq" id="XP_037159126.1">
    <property type="nucleotide sequence ID" value="XM_037313948.1"/>
</dbReference>
<dbReference type="OrthoDB" id="5402514at2759"/>